<dbReference type="SMART" id="SM00346">
    <property type="entry name" value="HTH_ICLR"/>
    <property type="match status" value="1"/>
</dbReference>
<dbReference type="OrthoDB" id="9000968at2"/>
<dbReference type="InterPro" id="IPR036390">
    <property type="entry name" value="WH_DNA-bd_sf"/>
</dbReference>
<dbReference type="Pfam" id="PF01614">
    <property type="entry name" value="IclR_C"/>
    <property type="match status" value="1"/>
</dbReference>
<evidence type="ECO:0000256" key="1">
    <source>
        <dbReference type="ARBA" id="ARBA00022798"/>
    </source>
</evidence>
<organism evidence="9 10">
    <name type="scientific">Enemella evansiae</name>
    <dbReference type="NCBI Taxonomy" id="2016499"/>
    <lineage>
        <taxon>Bacteria</taxon>
        <taxon>Bacillati</taxon>
        <taxon>Actinomycetota</taxon>
        <taxon>Actinomycetes</taxon>
        <taxon>Propionibacteriales</taxon>
        <taxon>Propionibacteriaceae</taxon>
        <taxon>Enemella</taxon>
    </lineage>
</organism>
<dbReference type="InterPro" id="IPR050707">
    <property type="entry name" value="HTH_MetabolicPath_Reg"/>
</dbReference>
<dbReference type="PROSITE" id="PS51077">
    <property type="entry name" value="HTH_ICLR"/>
    <property type="match status" value="1"/>
</dbReference>
<keyword evidence="4" id="KW-0804">Transcription</keyword>
<dbReference type="GO" id="GO:0045892">
    <property type="term" value="P:negative regulation of DNA-templated transcription"/>
    <property type="evidence" value="ECO:0007669"/>
    <property type="project" value="TreeGrafter"/>
</dbReference>
<dbReference type="InterPro" id="IPR014757">
    <property type="entry name" value="Tscrpt_reg_IclR_C"/>
</dbReference>
<proteinExistence type="predicted"/>
<sequence length="264" mass="27773">MDPVPMAAGRTEVGGRGAVKSAERTLAVIELVARRDGVTLSEIADALTLPRSSAHGLLRTMVSADWLRLDEGGRYRLGVRAWLVGRSAGAYAGMLDPVRGVLARATAATGETCQFVALDGTDSVYLAISESPHPMRLFSHEGSRLRAHATAVGRAMLSALPAVELDDLLTGLAPERFTEHTVTDPAALRALVDRARSDGYATEQNEYVVGSTCVAAAVGTADEVGLTCGISITTPSFRQPADWPGPQLAALRAAVDEVRGILRG</sequence>
<dbReference type="GO" id="GO:0003700">
    <property type="term" value="F:DNA-binding transcription factor activity"/>
    <property type="evidence" value="ECO:0007669"/>
    <property type="project" value="TreeGrafter"/>
</dbReference>
<evidence type="ECO:0000256" key="3">
    <source>
        <dbReference type="ARBA" id="ARBA00023125"/>
    </source>
</evidence>
<dbReference type="SUPFAM" id="SSF46785">
    <property type="entry name" value="Winged helix' DNA-binding domain"/>
    <property type="match status" value="1"/>
</dbReference>
<dbReference type="PROSITE" id="PS51078">
    <property type="entry name" value="ICLR_ED"/>
    <property type="match status" value="1"/>
</dbReference>
<dbReference type="AlphaFoldDB" id="A0A255GLM0"/>
<comment type="caution">
    <text evidence="9">The sequence shown here is derived from an EMBL/GenBank/DDBJ whole genome shotgun (WGS) entry which is preliminary data.</text>
</comment>
<dbReference type="RefSeq" id="WP_094404898.1">
    <property type="nucleotide sequence ID" value="NZ_NMVO01000003.1"/>
</dbReference>
<protein>
    <recommendedName>
        <fullName evidence="6">Glycerol operon regulatory protein</fullName>
    </recommendedName>
</protein>
<evidence type="ECO:0000256" key="5">
    <source>
        <dbReference type="ARBA" id="ARBA00058938"/>
    </source>
</evidence>
<dbReference type="GO" id="GO:0003677">
    <property type="term" value="F:DNA binding"/>
    <property type="evidence" value="ECO:0007669"/>
    <property type="project" value="UniProtKB-KW"/>
</dbReference>
<keyword evidence="1" id="KW-0319">Glycerol metabolism</keyword>
<evidence type="ECO:0000259" key="8">
    <source>
        <dbReference type="PROSITE" id="PS51078"/>
    </source>
</evidence>
<keyword evidence="10" id="KW-1185">Reference proteome</keyword>
<dbReference type="FunFam" id="1.10.10.10:FF:000056">
    <property type="entry name" value="IclR family transcriptional regulator"/>
    <property type="match status" value="1"/>
</dbReference>
<keyword evidence="3" id="KW-0238">DNA-binding</keyword>
<dbReference type="Gene3D" id="1.10.10.10">
    <property type="entry name" value="Winged helix-like DNA-binding domain superfamily/Winged helix DNA-binding domain"/>
    <property type="match status" value="1"/>
</dbReference>
<dbReference type="Proteomes" id="UP000215896">
    <property type="component" value="Unassembled WGS sequence"/>
</dbReference>
<feature type="domain" description="IclR-ED" evidence="8">
    <location>
        <begin position="80"/>
        <end position="264"/>
    </location>
</feature>
<dbReference type="Gene3D" id="3.30.450.40">
    <property type="match status" value="1"/>
</dbReference>
<dbReference type="InterPro" id="IPR036388">
    <property type="entry name" value="WH-like_DNA-bd_sf"/>
</dbReference>
<evidence type="ECO:0000256" key="6">
    <source>
        <dbReference type="ARBA" id="ARBA00070406"/>
    </source>
</evidence>
<feature type="domain" description="HTH iclR-type" evidence="7">
    <location>
        <begin position="19"/>
        <end position="79"/>
    </location>
</feature>
<dbReference type="PANTHER" id="PTHR30136">
    <property type="entry name" value="HELIX-TURN-HELIX TRANSCRIPTIONAL REGULATOR, ICLR FAMILY"/>
    <property type="match status" value="1"/>
</dbReference>
<keyword evidence="2" id="KW-0805">Transcription regulation</keyword>
<comment type="function">
    <text evidence="5">May be an activator protein for the gylABX operon.</text>
</comment>
<dbReference type="InterPro" id="IPR005471">
    <property type="entry name" value="Tscrpt_reg_IclR_N"/>
</dbReference>
<name>A0A255GLM0_9ACTN</name>
<dbReference type="Pfam" id="PF09339">
    <property type="entry name" value="HTH_IclR"/>
    <property type="match status" value="1"/>
</dbReference>
<evidence type="ECO:0000313" key="10">
    <source>
        <dbReference type="Proteomes" id="UP000215896"/>
    </source>
</evidence>
<evidence type="ECO:0000313" key="9">
    <source>
        <dbReference type="EMBL" id="OYO16461.1"/>
    </source>
</evidence>
<gene>
    <name evidence="9" type="ORF">CGZ94_04590</name>
</gene>
<dbReference type="InterPro" id="IPR029016">
    <property type="entry name" value="GAF-like_dom_sf"/>
</dbReference>
<dbReference type="PANTHER" id="PTHR30136:SF24">
    <property type="entry name" value="HTH-TYPE TRANSCRIPTIONAL REPRESSOR ALLR"/>
    <property type="match status" value="1"/>
</dbReference>
<evidence type="ECO:0000256" key="2">
    <source>
        <dbReference type="ARBA" id="ARBA00023015"/>
    </source>
</evidence>
<evidence type="ECO:0000256" key="4">
    <source>
        <dbReference type="ARBA" id="ARBA00023163"/>
    </source>
</evidence>
<dbReference type="EMBL" id="NMVO01000003">
    <property type="protein sequence ID" value="OYO16461.1"/>
    <property type="molecule type" value="Genomic_DNA"/>
</dbReference>
<dbReference type="SUPFAM" id="SSF55781">
    <property type="entry name" value="GAF domain-like"/>
    <property type="match status" value="1"/>
</dbReference>
<dbReference type="GO" id="GO:0006071">
    <property type="term" value="P:glycerol metabolic process"/>
    <property type="evidence" value="ECO:0007669"/>
    <property type="project" value="UniProtKB-KW"/>
</dbReference>
<reference evidence="9 10" key="1">
    <citation type="submission" date="2017-07" db="EMBL/GenBank/DDBJ databases">
        <title>Draft whole genome sequences of clinical Proprionibacteriaceae strains.</title>
        <authorList>
            <person name="Bernier A.-M."/>
            <person name="Bernard K."/>
            <person name="Domingo M.-C."/>
        </authorList>
    </citation>
    <scope>NUCLEOTIDE SEQUENCE [LARGE SCALE GENOMIC DNA]</scope>
    <source>
        <strain evidence="9 10">NML 030167</strain>
    </source>
</reference>
<evidence type="ECO:0000259" key="7">
    <source>
        <dbReference type="PROSITE" id="PS51077"/>
    </source>
</evidence>
<accession>A0A255GLM0</accession>